<accession>A0ABW4LYD0</accession>
<organism evidence="1 2">
    <name type="scientific">Bacillus salitolerans</name>
    <dbReference type="NCBI Taxonomy" id="1437434"/>
    <lineage>
        <taxon>Bacteria</taxon>
        <taxon>Bacillati</taxon>
        <taxon>Bacillota</taxon>
        <taxon>Bacilli</taxon>
        <taxon>Bacillales</taxon>
        <taxon>Bacillaceae</taxon>
        <taxon>Bacillus</taxon>
    </lineage>
</organism>
<reference evidence="2" key="1">
    <citation type="journal article" date="2019" name="Int. J. Syst. Evol. Microbiol.">
        <title>The Global Catalogue of Microorganisms (GCM) 10K type strain sequencing project: providing services to taxonomists for standard genome sequencing and annotation.</title>
        <authorList>
            <consortium name="The Broad Institute Genomics Platform"/>
            <consortium name="The Broad Institute Genome Sequencing Center for Infectious Disease"/>
            <person name="Wu L."/>
            <person name="Ma J."/>
        </authorList>
    </citation>
    <scope>NUCLEOTIDE SEQUENCE [LARGE SCALE GENOMIC DNA]</scope>
    <source>
        <strain evidence="2">CCUG 49339</strain>
    </source>
</reference>
<dbReference type="RefSeq" id="WP_377930792.1">
    <property type="nucleotide sequence ID" value="NZ_JBHUEM010000055.1"/>
</dbReference>
<dbReference type="EMBL" id="JBHUEM010000055">
    <property type="protein sequence ID" value="MFD1739553.1"/>
    <property type="molecule type" value="Genomic_DNA"/>
</dbReference>
<keyword evidence="2" id="KW-1185">Reference proteome</keyword>
<comment type="caution">
    <text evidence="1">The sequence shown here is derived from an EMBL/GenBank/DDBJ whole genome shotgun (WGS) entry which is preliminary data.</text>
</comment>
<evidence type="ECO:0000313" key="1">
    <source>
        <dbReference type="EMBL" id="MFD1739553.1"/>
    </source>
</evidence>
<protein>
    <submittedName>
        <fullName evidence="1">Uncharacterized protein</fullName>
    </submittedName>
</protein>
<evidence type="ECO:0000313" key="2">
    <source>
        <dbReference type="Proteomes" id="UP001597214"/>
    </source>
</evidence>
<sequence>MDIRDLLKIIESFFGKKAKQYMIESEKREISCLLYDSFQFKCGFEGQYGNFNGGIIVGDSYVVTKFFGEFLSLNNDEESIIKSLEKVDQYCRLRLPDKFLNAYEEAYLT</sequence>
<gene>
    <name evidence="1" type="ORF">ACFSCX_24020</name>
</gene>
<proteinExistence type="predicted"/>
<name>A0ABW4LYD0_9BACI</name>
<dbReference type="Proteomes" id="UP001597214">
    <property type="component" value="Unassembled WGS sequence"/>
</dbReference>